<dbReference type="PRINTS" id="PR00604">
    <property type="entry name" value="CYTCHRMECIAB"/>
</dbReference>
<keyword evidence="10" id="KW-1185">Reference proteome</keyword>
<evidence type="ECO:0000256" key="2">
    <source>
        <dbReference type="ARBA" id="ARBA00022617"/>
    </source>
</evidence>
<evidence type="ECO:0000259" key="8">
    <source>
        <dbReference type="PROSITE" id="PS51007"/>
    </source>
</evidence>
<dbReference type="Pfam" id="PF00034">
    <property type="entry name" value="Cytochrom_C"/>
    <property type="match status" value="1"/>
</dbReference>
<name>A0ABQ6P2Z1_9SPHN</name>
<evidence type="ECO:0000256" key="1">
    <source>
        <dbReference type="ARBA" id="ARBA00022448"/>
    </source>
</evidence>
<dbReference type="Proteomes" id="UP001187221">
    <property type="component" value="Unassembled WGS sequence"/>
</dbReference>
<keyword evidence="2 6" id="KW-0349">Heme</keyword>
<feature type="chain" id="PRO_5047283463" evidence="7">
    <location>
        <begin position="33"/>
        <end position="133"/>
    </location>
</feature>
<dbReference type="PANTHER" id="PTHR11961">
    <property type="entry name" value="CYTOCHROME C"/>
    <property type="match status" value="1"/>
</dbReference>
<feature type="domain" description="Cytochrome c" evidence="8">
    <location>
        <begin position="34"/>
        <end position="133"/>
    </location>
</feature>
<dbReference type="PROSITE" id="PS51007">
    <property type="entry name" value="CYTC"/>
    <property type="match status" value="1"/>
</dbReference>
<protein>
    <submittedName>
        <fullName evidence="9">C-type cytochrome</fullName>
    </submittedName>
</protein>
<keyword evidence="5 6" id="KW-0408">Iron</keyword>
<reference evidence="9 10" key="1">
    <citation type="submission" date="2023-06" db="EMBL/GenBank/DDBJ databases">
        <title>Draft genome sequence of Novosphingobium sp. strain IK01.</title>
        <authorList>
            <person name="Hatamoto M."/>
            <person name="Ikarashi T."/>
            <person name="Yamaguchi T."/>
        </authorList>
    </citation>
    <scope>NUCLEOTIDE SEQUENCE [LARGE SCALE GENOMIC DNA]</scope>
    <source>
        <strain evidence="9 10">IK01</strain>
    </source>
</reference>
<proteinExistence type="predicted"/>
<dbReference type="InterPro" id="IPR002327">
    <property type="entry name" value="Cyt_c_1A/1B"/>
</dbReference>
<evidence type="ECO:0000256" key="7">
    <source>
        <dbReference type="SAM" id="SignalP"/>
    </source>
</evidence>
<keyword evidence="7" id="KW-0732">Signal</keyword>
<keyword evidence="4" id="KW-0249">Electron transport</keyword>
<comment type="caution">
    <text evidence="9">The sequence shown here is derived from an EMBL/GenBank/DDBJ whole genome shotgun (WGS) entry which is preliminary data.</text>
</comment>
<gene>
    <name evidence="9" type="ORF">NUTIK01_03960</name>
</gene>
<evidence type="ECO:0000313" key="9">
    <source>
        <dbReference type="EMBL" id="GMM59619.1"/>
    </source>
</evidence>
<evidence type="ECO:0000256" key="4">
    <source>
        <dbReference type="ARBA" id="ARBA00022982"/>
    </source>
</evidence>
<evidence type="ECO:0000313" key="10">
    <source>
        <dbReference type="Proteomes" id="UP001187221"/>
    </source>
</evidence>
<feature type="signal peptide" evidence="7">
    <location>
        <begin position="1"/>
        <end position="32"/>
    </location>
</feature>
<evidence type="ECO:0000256" key="5">
    <source>
        <dbReference type="ARBA" id="ARBA00023004"/>
    </source>
</evidence>
<evidence type="ECO:0000256" key="6">
    <source>
        <dbReference type="PROSITE-ProRule" id="PRU00433"/>
    </source>
</evidence>
<dbReference type="InterPro" id="IPR009056">
    <property type="entry name" value="Cyt_c-like_dom"/>
</dbReference>
<sequence length="133" mass="13754">MPSPQTFGGFAAPLLIALAALAMLEIPAPAMAQGDPVAGKSLFARCAACHSVKPGENRMGPSLHGVVGRKAGVEPGFAYSPALKDSGLTWTPAELDAYLANPRQKVPGVRMIFGGLPSPTDRANLIAYLATLK</sequence>
<dbReference type="Gene3D" id="1.10.760.10">
    <property type="entry name" value="Cytochrome c-like domain"/>
    <property type="match status" value="1"/>
</dbReference>
<accession>A0ABQ6P2Z1</accession>
<dbReference type="RefSeq" id="WP_317973471.1">
    <property type="nucleotide sequence ID" value="NZ_BTFW01000001.1"/>
</dbReference>
<keyword evidence="3 6" id="KW-0479">Metal-binding</keyword>
<organism evidence="9 10">
    <name type="scientific">Novosphingobium pituita</name>
    <dbReference type="NCBI Taxonomy" id="3056842"/>
    <lineage>
        <taxon>Bacteria</taxon>
        <taxon>Pseudomonadati</taxon>
        <taxon>Pseudomonadota</taxon>
        <taxon>Alphaproteobacteria</taxon>
        <taxon>Sphingomonadales</taxon>
        <taxon>Sphingomonadaceae</taxon>
        <taxon>Novosphingobium</taxon>
    </lineage>
</organism>
<dbReference type="EMBL" id="BTFW01000001">
    <property type="protein sequence ID" value="GMM59619.1"/>
    <property type="molecule type" value="Genomic_DNA"/>
</dbReference>
<dbReference type="SUPFAM" id="SSF46626">
    <property type="entry name" value="Cytochrome c"/>
    <property type="match status" value="1"/>
</dbReference>
<evidence type="ECO:0000256" key="3">
    <source>
        <dbReference type="ARBA" id="ARBA00022723"/>
    </source>
</evidence>
<dbReference type="InterPro" id="IPR036909">
    <property type="entry name" value="Cyt_c-like_dom_sf"/>
</dbReference>
<keyword evidence="1" id="KW-0813">Transport</keyword>